<protein>
    <recommendedName>
        <fullName evidence="4">Lipoprotein</fullName>
    </recommendedName>
</protein>
<organism evidence="2 3">
    <name type="scientific">Cupriavidus lacunae</name>
    <dbReference type="NCBI Taxonomy" id="2666307"/>
    <lineage>
        <taxon>Bacteria</taxon>
        <taxon>Pseudomonadati</taxon>
        <taxon>Pseudomonadota</taxon>
        <taxon>Betaproteobacteria</taxon>
        <taxon>Burkholderiales</taxon>
        <taxon>Burkholderiaceae</taxon>
        <taxon>Cupriavidus</taxon>
    </lineage>
</organism>
<sequence>MTRALAALFSACAFPVSACQMNGQVAVTVASEKAYSYTAAPVDGNPTCIVDSVSGSLTVSARSDVKAVCKFELFVPSSDAKAVIEGVTLKKASDSSFVHRKRGNFDTITVELSAPAGQTQQYRIYTVDVPSLVECNAKSLGDLL</sequence>
<dbReference type="Proteomes" id="UP000255165">
    <property type="component" value="Unassembled WGS sequence"/>
</dbReference>
<accession>A0A370MXZ4</accession>
<dbReference type="AlphaFoldDB" id="A0A370MXZ4"/>
<keyword evidence="3" id="KW-1185">Reference proteome</keyword>
<evidence type="ECO:0000256" key="1">
    <source>
        <dbReference type="SAM" id="SignalP"/>
    </source>
</evidence>
<gene>
    <name evidence="2" type="ORF">DN412_41255</name>
</gene>
<evidence type="ECO:0000313" key="2">
    <source>
        <dbReference type="EMBL" id="RDJ98263.1"/>
    </source>
</evidence>
<keyword evidence="1" id="KW-0732">Signal</keyword>
<proteinExistence type="predicted"/>
<dbReference type="EMBL" id="QKWJ01000152">
    <property type="protein sequence ID" value="RDJ98263.1"/>
    <property type="molecule type" value="Genomic_DNA"/>
</dbReference>
<feature type="chain" id="PRO_5016769388" description="Lipoprotein" evidence="1">
    <location>
        <begin position="19"/>
        <end position="144"/>
    </location>
</feature>
<feature type="signal peptide" evidence="1">
    <location>
        <begin position="1"/>
        <end position="18"/>
    </location>
</feature>
<comment type="caution">
    <text evidence="2">The sequence shown here is derived from an EMBL/GenBank/DDBJ whole genome shotgun (WGS) entry which is preliminary data.</text>
</comment>
<evidence type="ECO:0008006" key="4">
    <source>
        <dbReference type="Google" id="ProtNLM"/>
    </source>
</evidence>
<evidence type="ECO:0000313" key="3">
    <source>
        <dbReference type="Proteomes" id="UP000255165"/>
    </source>
</evidence>
<name>A0A370MXZ4_9BURK</name>
<reference evidence="3" key="1">
    <citation type="submission" date="2018-06" db="EMBL/GenBank/DDBJ databases">
        <authorList>
            <person name="Feng T."/>
            <person name="Jeon C.O."/>
        </authorList>
    </citation>
    <scope>NUCLEOTIDE SEQUENCE [LARGE SCALE GENOMIC DNA]</scope>
    <source>
        <strain evidence="3">S23</strain>
    </source>
</reference>